<dbReference type="OrthoDB" id="3288227at2"/>
<dbReference type="GO" id="GO:0000976">
    <property type="term" value="F:transcription cis-regulatory region binding"/>
    <property type="evidence" value="ECO:0007669"/>
    <property type="project" value="TreeGrafter"/>
</dbReference>
<dbReference type="Proteomes" id="UP000467240">
    <property type="component" value="Unassembled WGS sequence"/>
</dbReference>
<name>A0A7J5C0C5_9MICO</name>
<evidence type="ECO:0000313" key="7">
    <source>
        <dbReference type="Proteomes" id="UP000467240"/>
    </source>
</evidence>
<proteinExistence type="predicted"/>
<dbReference type="Gene3D" id="1.10.10.60">
    <property type="entry name" value="Homeodomain-like"/>
    <property type="match status" value="1"/>
</dbReference>
<dbReference type="PRINTS" id="PR00455">
    <property type="entry name" value="HTHTETR"/>
</dbReference>
<evidence type="ECO:0000313" key="6">
    <source>
        <dbReference type="EMBL" id="KAB1660216.1"/>
    </source>
</evidence>
<keyword evidence="1" id="KW-0805">Transcription regulation</keyword>
<dbReference type="InterPro" id="IPR041490">
    <property type="entry name" value="KstR2_TetR_C"/>
</dbReference>
<evidence type="ECO:0000259" key="5">
    <source>
        <dbReference type="PROSITE" id="PS50977"/>
    </source>
</evidence>
<dbReference type="GO" id="GO:0003700">
    <property type="term" value="F:DNA-binding transcription factor activity"/>
    <property type="evidence" value="ECO:0007669"/>
    <property type="project" value="TreeGrafter"/>
</dbReference>
<dbReference type="SUPFAM" id="SSF46689">
    <property type="entry name" value="Homeodomain-like"/>
    <property type="match status" value="1"/>
</dbReference>
<dbReference type="PANTHER" id="PTHR30055">
    <property type="entry name" value="HTH-TYPE TRANSCRIPTIONAL REGULATOR RUTR"/>
    <property type="match status" value="1"/>
</dbReference>
<dbReference type="SUPFAM" id="SSF48498">
    <property type="entry name" value="Tetracyclin repressor-like, C-terminal domain"/>
    <property type="match status" value="1"/>
</dbReference>
<gene>
    <name evidence="6" type="ORF">F8O01_04280</name>
</gene>
<feature type="domain" description="HTH tetR-type" evidence="5">
    <location>
        <begin position="9"/>
        <end position="69"/>
    </location>
</feature>
<evidence type="ECO:0000256" key="1">
    <source>
        <dbReference type="ARBA" id="ARBA00023015"/>
    </source>
</evidence>
<dbReference type="PROSITE" id="PS50977">
    <property type="entry name" value="HTH_TETR_2"/>
    <property type="match status" value="1"/>
</dbReference>
<keyword evidence="2 4" id="KW-0238">DNA-binding</keyword>
<keyword evidence="7" id="KW-1185">Reference proteome</keyword>
<dbReference type="InterPro" id="IPR050109">
    <property type="entry name" value="HTH-type_TetR-like_transc_reg"/>
</dbReference>
<evidence type="ECO:0000256" key="2">
    <source>
        <dbReference type="ARBA" id="ARBA00023125"/>
    </source>
</evidence>
<dbReference type="InterPro" id="IPR009057">
    <property type="entry name" value="Homeodomain-like_sf"/>
</dbReference>
<reference evidence="6 7" key="1">
    <citation type="submission" date="2019-09" db="EMBL/GenBank/DDBJ databases">
        <title>Phylogeny of genus Pseudoclavibacter and closely related genus.</title>
        <authorList>
            <person name="Li Y."/>
        </authorList>
    </citation>
    <scope>NUCLEOTIDE SEQUENCE [LARGE SCALE GENOMIC DNA]</scope>
    <source>
        <strain evidence="6 7">DSM 23821</strain>
    </source>
</reference>
<protein>
    <submittedName>
        <fullName evidence="6">TetR/AcrR family transcriptional regulator</fullName>
    </submittedName>
</protein>
<feature type="DNA-binding region" description="H-T-H motif" evidence="4">
    <location>
        <begin position="32"/>
        <end position="51"/>
    </location>
</feature>
<dbReference type="EMBL" id="WBJZ01000004">
    <property type="protein sequence ID" value="KAB1660216.1"/>
    <property type="molecule type" value="Genomic_DNA"/>
</dbReference>
<comment type="caution">
    <text evidence="6">The sequence shown here is derived from an EMBL/GenBank/DDBJ whole genome shotgun (WGS) entry which is preliminary data.</text>
</comment>
<sequence length="197" mass="22016">MPQRRGRPGYDQEQVIAAAVDLFNRHGYDATSMGMLAERLGISKSAIYHHVPGKEQLLEHALDRALLELEGVLTHPAAQERSVDQRLEYVLRATVGVLIDELPNVTLLLRLRGNTPLERRALDRRRAFDHEVAALVEASAEAGALRGDLQPRVVTRLVFGMINSIIEWYRPDGPLRREEIADSVVAIAFDGLRSRPA</sequence>
<dbReference type="PANTHER" id="PTHR30055:SF234">
    <property type="entry name" value="HTH-TYPE TRANSCRIPTIONAL REGULATOR BETI"/>
    <property type="match status" value="1"/>
</dbReference>
<organism evidence="6 7">
    <name type="scientific">Pseudoclavibacter chungangensis</name>
    <dbReference type="NCBI Taxonomy" id="587635"/>
    <lineage>
        <taxon>Bacteria</taxon>
        <taxon>Bacillati</taxon>
        <taxon>Actinomycetota</taxon>
        <taxon>Actinomycetes</taxon>
        <taxon>Micrococcales</taxon>
        <taxon>Microbacteriaceae</taxon>
        <taxon>Pseudoclavibacter</taxon>
    </lineage>
</organism>
<dbReference type="Pfam" id="PF17932">
    <property type="entry name" value="TetR_C_24"/>
    <property type="match status" value="1"/>
</dbReference>
<accession>A0A7J5C0C5</accession>
<evidence type="ECO:0000256" key="4">
    <source>
        <dbReference type="PROSITE-ProRule" id="PRU00335"/>
    </source>
</evidence>
<dbReference type="InterPro" id="IPR036271">
    <property type="entry name" value="Tet_transcr_reg_TetR-rel_C_sf"/>
</dbReference>
<dbReference type="InterPro" id="IPR001647">
    <property type="entry name" value="HTH_TetR"/>
</dbReference>
<dbReference type="AlphaFoldDB" id="A0A7J5C0C5"/>
<dbReference type="Pfam" id="PF00440">
    <property type="entry name" value="TetR_N"/>
    <property type="match status" value="1"/>
</dbReference>
<evidence type="ECO:0000256" key="3">
    <source>
        <dbReference type="ARBA" id="ARBA00023163"/>
    </source>
</evidence>
<dbReference type="Gene3D" id="1.10.357.10">
    <property type="entry name" value="Tetracycline Repressor, domain 2"/>
    <property type="match status" value="1"/>
</dbReference>
<keyword evidence="3" id="KW-0804">Transcription</keyword>